<evidence type="ECO:0000256" key="9">
    <source>
        <dbReference type="ARBA" id="ARBA00022958"/>
    </source>
</evidence>
<dbReference type="AlphaFoldDB" id="A0A6N6RLY8"/>
<evidence type="ECO:0000256" key="13">
    <source>
        <dbReference type="ARBA" id="ARBA00023268"/>
    </source>
</evidence>
<comment type="function">
    <text evidence="18">Catalyzes the epimerization of the S- and R-forms of NAD(P)HX, a damaged form of NAD(P)H that is a result of enzymatic or heat-dependent hydration. This is a prerequisite for the S-specific NAD(P)H-hydrate dehydratase to allow the repair of both epimers of NAD(P)HX.</text>
</comment>
<evidence type="ECO:0000256" key="17">
    <source>
        <dbReference type="HAMAP-Rule" id="MF_01965"/>
    </source>
</evidence>
<comment type="similarity">
    <text evidence="4 19">In the C-terminal section; belongs to the NnrD/CARKD family.</text>
</comment>
<dbReference type="GO" id="GO:0110051">
    <property type="term" value="P:metabolite repair"/>
    <property type="evidence" value="ECO:0007669"/>
    <property type="project" value="TreeGrafter"/>
</dbReference>
<dbReference type="Pfam" id="PF01256">
    <property type="entry name" value="Carb_kinase"/>
    <property type="match status" value="1"/>
</dbReference>
<evidence type="ECO:0000259" key="21">
    <source>
        <dbReference type="PROSITE" id="PS51385"/>
    </source>
</evidence>
<feature type="binding site" evidence="18">
    <location>
        <begin position="57"/>
        <end position="61"/>
    </location>
    <ligand>
        <name>(6S)-NADPHX</name>
        <dbReference type="ChEBI" id="CHEBI:64076"/>
    </ligand>
</feature>
<evidence type="ECO:0000256" key="5">
    <source>
        <dbReference type="ARBA" id="ARBA00022723"/>
    </source>
</evidence>
<dbReference type="Pfam" id="PF03853">
    <property type="entry name" value="YjeF_N"/>
    <property type="match status" value="1"/>
</dbReference>
<dbReference type="NCBIfam" id="TIGR00197">
    <property type="entry name" value="yjeF_nterm"/>
    <property type="match status" value="1"/>
</dbReference>
<dbReference type="HAMAP" id="MF_01966">
    <property type="entry name" value="NADHX_epimerase"/>
    <property type="match status" value="1"/>
</dbReference>
<evidence type="ECO:0000256" key="6">
    <source>
        <dbReference type="ARBA" id="ARBA00022741"/>
    </source>
</evidence>
<dbReference type="PANTHER" id="PTHR12592">
    <property type="entry name" value="ATP-DEPENDENT (S)-NAD(P)H-HYDRATE DEHYDRATASE FAMILY MEMBER"/>
    <property type="match status" value="1"/>
</dbReference>
<dbReference type="EC" id="4.2.1.136" evidence="19"/>
<feature type="binding site" evidence="17">
    <location>
        <position position="262"/>
    </location>
    <ligand>
        <name>(6S)-NADPHX</name>
        <dbReference type="ChEBI" id="CHEBI:64076"/>
    </ligand>
</feature>
<dbReference type="SUPFAM" id="SSF64153">
    <property type="entry name" value="YjeF N-terminal domain-like"/>
    <property type="match status" value="1"/>
</dbReference>
<dbReference type="SUPFAM" id="SSF53613">
    <property type="entry name" value="Ribokinase-like"/>
    <property type="match status" value="1"/>
</dbReference>
<comment type="catalytic activity">
    <reaction evidence="16 17 19">
        <text>(6S)-NADPHX + ADP = AMP + phosphate + NADPH + H(+)</text>
        <dbReference type="Rhea" id="RHEA:32235"/>
        <dbReference type="ChEBI" id="CHEBI:15378"/>
        <dbReference type="ChEBI" id="CHEBI:43474"/>
        <dbReference type="ChEBI" id="CHEBI:57783"/>
        <dbReference type="ChEBI" id="CHEBI:64076"/>
        <dbReference type="ChEBI" id="CHEBI:456215"/>
        <dbReference type="ChEBI" id="CHEBI:456216"/>
        <dbReference type="EC" id="4.2.1.136"/>
    </reaction>
</comment>
<comment type="similarity">
    <text evidence="3 19">In the N-terminal section; belongs to the NnrE/AIBP family.</text>
</comment>
<dbReference type="InterPro" id="IPR000631">
    <property type="entry name" value="CARKD"/>
</dbReference>
<dbReference type="InterPro" id="IPR036652">
    <property type="entry name" value="YjeF_N_dom_sf"/>
</dbReference>
<comment type="function">
    <text evidence="17">Catalyzes the dehydration of the S-form of NAD(P)HX at the expense of ADP, which is converted to AMP. Together with NAD(P)HX epimerase, which catalyzes the epimerization of the S- and R-forms, the enzyme allows the repair of both epimers of NAD(P)HX, a damaged form of NAD(P)H that is a result of enzymatic or heat-dependent hydration.</text>
</comment>
<keyword evidence="7 17" id="KW-0067">ATP-binding</keyword>
<comment type="catalytic activity">
    <reaction evidence="15 17 19">
        <text>(6S)-NADHX + ADP = AMP + phosphate + NADH + H(+)</text>
        <dbReference type="Rhea" id="RHEA:32223"/>
        <dbReference type="ChEBI" id="CHEBI:15378"/>
        <dbReference type="ChEBI" id="CHEBI:43474"/>
        <dbReference type="ChEBI" id="CHEBI:57945"/>
        <dbReference type="ChEBI" id="CHEBI:64074"/>
        <dbReference type="ChEBI" id="CHEBI:456215"/>
        <dbReference type="ChEBI" id="CHEBI:456216"/>
        <dbReference type="EC" id="4.2.1.136"/>
    </reaction>
</comment>
<evidence type="ECO:0000259" key="20">
    <source>
        <dbReference type="PROSITE" id="PS51383"/>
    </source>
</evidence>
<keyword evidence="11 18" id="KW-0413">Isomerase</keyword>
<dbReference type="HAMAP" id="MF_01965">
    <property type="entry name" value="NADHX_dehydratase"/>
    <property type="match status" value="1"/>
</dbReference>
<sequence length="494" mass="52541">MKLFSASQIREIDQATIENEPISSIDLVERAASTCSDWIIEAYDHSVSFHVFCGMGNNGADGLAIARHLALAGYSVQVFAIAHRSSGTSNFTRNIERLAEVKLDVHYVNAKKEMPEVDETAVAIDAILGIGLDKPLRGILKDVVQAIQEGYDHVISIDVPTGLPSDLDSTIKLSECVEATHTLTFQFPKLSFMVAGLGEYTGDVHVMDIGLDEEKIHDIDTPYHLTTGYDVVGIRQDRKAFSHKGDYGHALIAAGHKGMLGAAVLATKACLRSGAGLVTTHIPSMGCDVLQISAPEAMVQLDHSETSITSIPIPKRITAVGIGPGLGREKSSFNALTALLEDVQVPLLIDADALHLMSITDSWSKLPANSVLTPHAGEFHTMTGVEFGDSISRLEAARRWAKDHHCIVLLKGAYSAICDSSGNVYFNGSGHPAMAAGGSGDVLSGLITGLLAQGIAPLKAAILGAWLHGRAGEEVAIDRGEHAVVASDLIDYLS</sequence>
<dbReference type="EMBL" id="WBVO01000001">
    <property type="protein sequence ID" value="KAB2814597.1"/>
    <property type="molecule type" value="Genomic_DNA"/>
</dbReference>
<dbReference type="CDD" id="cd01171">
    <property type="entry name" value="YXKO-related"/>
    <property type="match status" value="1"/>
</dbReference>
<dbReference type="PROSITE" id="PS51385">
    <property type="entry name" value="YJEF_N"/>
    <property type="match status" value="1"/>
</dbReference>
<dbReference type="PANTHER" id="PTHR12592:SF0">
    <property type="entry name" value="ATP-DEPENDENT (S)-NAD(P)H-HYDRATE DEHYDRATASE"/>
    <property type="match status" value="1"/>
</dbReference>
<dbReference type="NCBIfam" id="TIGR00196">
    <property type="entry name" value="yjeF_cterm"/>
    <property type="match status" value="1"/>
</dbReference>
<dbReference type="Proteomes" id="UP000468650">
    <property type="component" value="Unassembled WGS sequence"/>
</dbReference>
<accession>A0A6N6RLY8</accession>
<keyword evidence="5 18" id="KW-0479">Metal-binding</keyword>
<dbReference type="GO" id="GO:0005524">
    <property type="term" value="F:ATP binding"/>
    <property type="evidence" value="ECO:0007669"/>
    <property type="project" value="UniProtKB-UniRule"/>
</dbReference>
<feature type="binding site" evidence="18">
    <location>
        <position position="125"/>
    </location>
    <ligand>
        <name>K(+)</name>
        <dbReference type="ChEBI" id="CHEBI:29103"/>
    </ligand>
</feature>
<dbReference type="GO" id="GO:0046872">
    <property type="term" value="F:metal ion binding"/>
    <property type="evidence" value="ECO:0007669"/>
    <property type="project" value="UniProtKB-UniRule"/>
</dbReference>
<dbReference type="EC" id="5.1.99.6" evidence="19"/>
<protein>
    <recommendedName>
        <fullName evidence="19">Bifunctional NAD(P)H-hydrate repair enzyme</fullName>
    </recommendedName>
    <alternativeName>
        <fullName evidence="19">Nicotinamide nucleotide repair protein</fullName>
    </alternativeName>
    <domain>
        <recommendedName>
            <fullName evidence="19">ADP-dependent (S)-NAD(P)H-hydrate dehydratase</fullName>
            <ecNumber evidence="19">4.2.1.136</ecNumber>
        </recommendedName>
        <alternativeName>
            <fullName evidence="19">ADP-dependent NAD(P)HX dehydratase</fullName>
        </alternativeName>
    </domain>
    <domain>
        <recommendedName>
            <fullName evidence="19">NAD(P)H-hydrate epimerase</fullName>
            <ecNumber evidence="19">5.1.99.6</ecNumber>
        </recommendedName>
    </domain>
</protein>
<dbReference type="PIRSF" id="PIRSF017184">
    <property type="entry name" value="Nnr"/>
    <property type="match status" value="1"/>
</dbReference>
<comment type="cofactor">
    <cofactor evidence="17">
        <name>Mg(2+)</name>
        <dbReference type="ChEBI" id="CHEBI:18420"/>
    </cofactor>
</comment>
<evidence type="ECO:0000256" key="1">
    <source>
        <dbReference type="ARBA" id="ARBA00000013"/>
    </source>
</evidence>
<evidence type="ECO:0000256" key="8">
    <source>
        <dbReference type="ARBA" id="ARBA00022857"/>
    </source>
</evidence>
<comment type="subunit">
    <text evidence="17">Homotetramer.</text>
</comment>
<feature type="binding site" evidence="17">
    <location>
        <begin position="411"/>
        <end position="415"/>
    </location>
    <ligand>
        <name>AMP</name>
        <dbReference type="ChEBI" id="CHEBI:456215"/>
    </ligand>
</feature>
<comment type="similarity">
    <text evidence="18">Belongs to the NnrE/AIBP family.</text>
</comment>
<comment type="cofactor">
    <cofactor evidence="18 19">
        <name>K(+)</name>
        <dbReference type="ChEBI" id="CHEBI:29103"/>
    </cofactor>
    <text evidence="18 19">Binds 1 potassium ion per subunit.</text>
</comment>
<feature type="domain" description="YjeF N-terminal" evidence="21">
    <location>
        <begin position="9"/>
        <end position="217"/>
    </location>
</feature>
<evidence type="ECO:0000313" key="23">
    <source>
        <dbReference type="Proteomes" id="UP000468650"/>
    </source>
</evidence>
<dbReference type="InterPro" id="IPR030677">
    <property type="entry name" value="Nnr"/>
</dbReference>
<dbReference type="PROSITE" id="PS01050">
    <property type="entry name" value="YJEF_C_2"/>
    <property type="match status" value="1"/>
</dbReference>
<evidence type="ECO:0000256" key="19">
    <source>
        <dbReference type="PIRNR" id="PIRNR017184"/>
    </source>
</evidence>
<feature type="binding site" evidence="17">
    <location>
        <position position="441"/>
    </location>
    <ligand>
        <name>(6S)-NADPHX</name>
        <dbReference type="ChEBI" id="CHEBI:64076"/>
    </ligand>
</feature>
<feature type="binding site" evidence="17">
    <location>
        <position position="440"/>
    </location>
    <ligand>
        <name>AMP</name>
        <dbReference type="ChEBI" id="CHEBI:456215"/>
    </ligand>
</feature>
<dbReference type="RefSeq" id="WP_151666175.1">
    <property type="nucleotide sequence ID" value="NZ_WBVO01000001.1"/>
</dbReference>
<evidence type="ECO:0000256" key="16">
    <source>
        <dbReference type="ARBA" id="ARBA00049209"/>
    </source>
</evidence>
<feature type="binding site" evidence="18">
    <location>
        <position position="161"/>
    </location>
    <ligand>
        <name>K(+)</name>
        <dbReference type="ChEBI" id="CHEBI:29103"/>
    </ligand>
</feature>
<gene>
    <name evidence="17" type="primary">nnrD</name>
    <name evidence="18" type="synonym">nnrE</name>
    <name evidence="22" type="ORF">F8C67_02320</name>
</gene>
<evidence type="ECO:0000256" key="2">
    <source>
        <dbReference type="ARBA" id="ARBA00000909"/>
    </source>
</evidence>
<dbReference type="InterPro" id="IPR029056">
    <property type="entry name" value="Ribokinase-like"/>
</dbReference>
<keyword evidence="12 17" id="KW-0456">Lyase</keyword>
<reference evidence="22 23" key="1">
    <citation type="submission" date="2019-09" db="EMBL/GenBank/DDBJ databases">
        <title>Genomes of family Cryomorphaceae.</title>
        <authorList>
            <person name="Bowman J.P."/>
        </authorList>
    </citation>
    <scope>NUCLEOTIDE SEQUENCE [LARGE SCALE GENOMIC DNA]</scope>
    <source>
        <strain evidence="22 23">LMG 25704</strain>
    </source>
</reference>
<evidence type="ECO:0000256" key="15">
    <source>
        <dbReference type="ARBA" id="ARBA00048238"/>
    </source>
</evidence>
<evidence type="ECO:0000256" key="7">
    <source>
        <dbReference type="ARBA" id="ARBA00022840"/>
    </source>
</evidence>
<organism evidence="22 23">
    <name type="scientific">Phaeocystidibacter luteus</name>
    <dbReference type="NCBI Taxonomy" id="911197"/>
    <lineage>
        <taxon>Bacteria</taxon>
        <taxon>Pseudomonadati</taxon>
        <taxon>Bacteroidota</taxon>
        <taxon>Flavobacteriia</taxon>
        <taxon>Flavobacteriales</taxon>
        <taxon>Phaeocystidibacteraceae</taxon>
        <taxon>Phaeocystidibacter</taxon>
    </lineage>
</organism>
<evidence type="ECO:0000256" key="18">
    <source>
        <dbReference type="HAMAP-Rule" id="MF_01966"/>
    </source>
</evidence>
<keyword evidence="23" id="KW-1185">Reference proteome</keyword>
<dbReference type="GO" id="GO:0046496">
    <property type="term" value="P:nicotinamide nucleotide metabolic process"/>
    <property type="evidence" value="ECO:0007669"/>
    <property type="project" value="UniProtKB-UniRule"/>
</dbReference>
<evidence type="ECO:0000256" key="12">
    <source>
        <dbReference type="ARBA" id="ARBA00023239"/>
    </source>
</evidence>
<feature type="binding site" evidence="18">
    <location>
        <begin position="129"/>
        <end position="135"/>
    </location>
    <ligand>
        <name>(6S)-NADPHX</name>
        <dbReference type="ChEBI" id="CHEBI:64076"/>
    </ligand>
</feature>
<evidence type="ECO:0000256" key="10">
    <source>
        <dbReference type="ARBA" id="ARBA00023027"/>
    </source>
</evidence>
<dbReference type="GO" id="GO:0052856">
    <property type="term" value="F:NAD(P)HX epimerase activity"/>
    <property type="evidence" value="ECO:0007669"/>
    <property type="project" value="UniProtKB-UniRule"/>
</dbReference>
<keyword evidence="10 17" id="KW-0520">NAD</keyword>
<keyword evidence="8 17" id="KW-0521">NADP</keyword>
<evidence type="ECO:0000256" key="11">
    <source>
        <dbReference type="ARBA" id="ARBA00023235"/>
    </source>
</evidence>
<keyword evidence="13" id="KW-0511">Multifunctional enzyme</keyword>
<dbReference type="PROSITE" id="PS51383">
    <property type="entry name" value="YJEF_C_3"/>
    <property type="match status" value="1"/>
</dbReference>
<dbReference type="Gene3D" id="3.40.1190.20">
    <property type="match status" value="1"/>
</dbReference>
<proteinExistence type="inferred from homology"/>
<dbReference type="OrthoDB" id="9806925at2"/>
<dbReference type="InterPro" id="IPR017953">
    <property type="entry name" value="Carbohydrate_kinase_pred_CS"/>
</dbReference>
<feature type="domain" description="YjeF C-terminal" evidence="20">
    <location>
        <begin position="227"/>
        <end position="494"/>
    </location>
</feature>
<comment type="catalytic activity">
    <reaction evidence="1 18 19">
        <text>(6R)-NADHX = (6S)-NADHX</text>
        <dbReference type="Rhea" id="RHEA:32215"/>
        <dbReference type="ChEBI" id="CHEBI:64074"/>
        <dbReference type="ChEBI" id="CHEBI:64075"/>
        <dbReference type="EC" id="5.1.99.6"/>
    </reaction>
</comment>
<feature type="binding site" evidence="18">
    <location>
        <position position="158"/>
    </location>
    <ligand>
        <name>(6S)-NADPHX</name>
        <dbReference type="ChEBI" id="CHEBI:64076"/>
    </ligand>
</feature>
<name>A0A6N6RLY8_9FLAO</name>
<evidence type="ECO:0000313" key="22">
    <source>
        <dbReference type="EMBL" id="KAB2814597.1"/>
    </source>
</evidence>
<keyword evidence="6 17" id="KW-0547">Nucleotide-binding</keyword>
<comment type="caution">
    <text evidence="22">The sequence shown here is derived from an EMBL/GenBank/DDBJ whole genome shotgun (WGS) entry which is preliminary data.</text>
</comment>
<dbReference type="GO" id="GO:0052855">
    <property type="term" value="F:ADP-dependent NAD(P)H-hydrate dehydratase activity"/>
    <property type="evidence" value="ECO:0007669"/>
    <property type="project" value="UniProtKB-UniRule"/>
</dbReference>
<feature type="binding site" evidence="18">
    <location>
        <position position="58"/>
    </location>
    <ligand>
        <name>K(+)</name>
        <dbReference type="ChEBI" id="CHEBI:29103"/>
    </ligand>
</feature>
<comment type="function">
    <text evidence="14 19">Bifunctional enzyme that catalyzes the epimerization of the S- and R-forms of NAD(P)HX and the dehydration of the S-form of NAD(P)HX at the expense of ADP, which is converted to AMP. This allows the repair of both epimers of NAD(P)HX, a damaged form of NAD(P)H that is a result of enzymatic or heat-dependent hydration.</text>
</comment>
<feature type="binding site" evidence="17">
    <location>
        <position position="325"/>
    </location>
    <ligand>
        <name>(6S)-NADPHX</name>
        <dbReference type="ChEBI" id="CHEBI:64076"/>
    </ligand>
</feature>
<evidence type="ECO:0000256" key="3">
    <source>
        <dbReference type="ARBA" id="ARBA00006001"/>
    </source>
</evidence>
<evidence type="ECO:0000256" key="4">
    <source>
        <dbReference type="ARBA" id="ARBA00009524"/>
    </source>
</evidence>
<dbReference type="InterPro" id="IPR004443">
    <property type="entry name" value="YjeF_N_dom"/>
</dbReference>
<comment type="similarity">
    <text evidence="17">Belongs to the NnrD/CARKD family.</text>
</comment>
<feature type="binding site" evidence="17">
    <location>
        <position position="375"/>
    </location>
    <ligand>
        <name>(6S)-NADPHX</name>
        <dbReference type="ChEBI" id="CHEBI:64076"/>
    </ligand>
</feature>
<comment type="caution">
    <text evidence="18">Lacks conserved residue(s) required for the propagation of feature annotation.</text>
</comment>
<evidence type="ECO:0000256" key="14">
    <source>
        <dbReference type="ARBA" id="ARBA00025153"/>
    </source>
</evidence>
<dbReference type="Gene3D" id="3.40.50.10260">
    <property type="entry name" value="YjeF N-terminal domain"/>
    <property type="match status" value="1"/>
</dbReference>
<comment type="catalytic activity">
    <reaction evidence="2 18 19">
        <text>(6R)-NADPHX = (6S)-NADPHX</text>
        <dbReference type="Rhea" id="RHEA:32227"/>
        <dbReference type="ChEBI" id="CHEBI:64076"/>
        <dbReference type="ChEBI" id="CHEBI:64077"/>
        <dbReference type="EC" id="5.1.99.6"/>
    </reaction>
</comment>
<keyword evidence="9 18" id="KW-0630">Potassium</keyword>